<evidence type="ECO:0000256" key="4">
    <source>
        <dbReference type="ARBA" id="ARBA00022833"/>
    </source>
</evidence>
<dbReference type="Gene3D" id="2.130.10.30">
    <property type="entry name" value="Regulator of chromosome condensation 1/beta-lactamase-inhibitor protein II"/>
    <property type="match status" value="2"/>
</dbReference>
<dbReference type="Proteomes" id="UP000007431">
    <property type="component" value="Unassembled WGS sequence"/>
</dbReference>
<feature type="repeat" description="RCC1" evidence="6">
    <location>
        <begin position="97"/>
        <end position="154"/>
    </location>
</feature>
<dbReference type="PROSITE" id="PS01359">
    <property type="entry name" value="ZF_PHD_1"/>
    <property type="match status" value="1"/>
</dbReference>
<keyword evidence="4" id="KW-0862">Zinc</keyword>
<dbReference type="GO" id="GO:0031267">
    <property type="term" value="F:small GTPase binding"/>
    <property type="evidence" value="ECO:0007669"/>
    <property type="project" value="TreeGrafter"/>
</dbReference>
<dbReference type="InterPro" id="IPR028641">
    <property type="entry name" value="RCC2"/>
</dbReference>
<proteinExistence type="predicted"/>
<dbReference type="PRINTS" id="PR00633">
    <property type="entry name" value="RCCNDNSATION"/>
</dbReference>
<organism evidence="9">
    <name type="scientific">Schizophyllum commune (strain H4-8 / FGSC 9210)</name>
    <name type="common">Split gill fungus</name>
    <dbReference type="NCBI Taxonomy" id="578458"/>
    <lineage>
        <taxon>Eukaryota</taxon>
        <taxon>Fungi</taxon>
        <taxon>Dikarya</taxon>
        <taxon>Basidiomycota</taxon>
        <taxon>Agaricomycotina</taxon>
        <taxon>Agaricomycetes</taxon>
        <taxon>Agaricomycetidae</taxon>
        <taxon>Agaricales</taxon>
        <taxon>Schizophyllaceae</taxon>
        <taxon>Schizophyllum</taxon>
    </lineage>
</organism>
<dbReference type="eggNOG" id="KOG1427">
    <property type="taxonomic scope" value="Eukaryota"/>
</dbReference>
<feature type="repeat" description="RCC1" evidence="6">
    <location>
        <begin position="390"/>
        <end position="444"/>
    </location>
</feature>
<dbReference type="SUPFAM" id="SSF50985">
    <property type="entry name" value="RCC1/BLIP-II"/>
    <property type="match status" value="1"/>
</dbReference>
<feature type="repeat" description="RCC1" evidence="6">
    <location>
        <begin position="211"/>
        <end position="274"/>
    </location>
</feature>
<dbReference type="VEuPathDB" id="FungiDB:SCHCODRAFT_02631130"/>
<dbReference type="Gene3D" id="3.30.40.10">
    <property type="entry name" value="Zinc/RING finger domain, C3HC4 (zinc finger)"/>
    <property type="match status" value="1"/>
</dbReference>
<dbReference type="InterPro" id="IPR019787">
    <property type="entry name" value="Znf_PHD-finger"/>
</dbReference>
<dbReference type="EMBL" id="GL377308">
    <property type="protein sequence ID" value="EFI95318.1"/>
    <property type="molecule type" value="Genomic_DNA"/>
</dbReference>
<sequence length="550" mass="58570">MSVNTSNGSSSTQPQWGRVLITGGTDWAKLGRKDRVKAAEGVEPEYVPCSPRATPLIHRRNPDLLEPHILRSLSNVRAVSVHTSCCSCHNVVIDVDGSAWLFGRNAHGQLGVPGTAISENAPRRLTPRELGASPTARFVHAACGRYHTLLVADEGQVWAAGANTLGQCGQDVCPEINKFRRVSVLDREDNEEHVVKAAAGISFSVVLTKSGKLYAFGSAEKGQLGNGDTGERLATGQRVVFGIETVPLLIKELANRTIVDVSAGQQHCIAIDDAGVVFVWGYNGYCRLGLGDQKDRLKPVVVPHFAGPKEISMGSLVTAGPTNSVVVDKQGVYYMAGKWKNSGEGSVGSPWTYFKPIQDIMACRTTHVSCGGVTHFALTPNDEAGHEGKNMTVCWGQNAANGELGLGPDENKSATKATKNKPLLEVDVIDVAAGQHTTLFIARPSDELSDRPRHPFDVDAPEACLGCGKASEDDELLECEKCDAPYHLTCLNPPLSAVPEGEWFCPKCIATPGAPVGRWAQLAEAQAGAKRKAPVDDAGEFACGPRALAG</sequence>
<dbReference type="InterPro" id="IPR058923">
    <property type="entry name" value="RCC1-like_dom"/>
</dbReference>
<dbReference type="InterPro" id="IPR013083">
    <property type="entry name" value="Znf_RING/FYVE/PHD"/>
</dbReference>
<dbReference type="STRING" id="578458.D8QA04"/>
<dbReference type="PROSITE" id="PS00626">
    <property type="entry name" value="RCC1_2"/>
    <property type="match status" value="1"/>
</dbReference>
<dbReference type="GO" id="GO:0016020">
    <property type="term" value="C:membrane"/>
    <property type="evidence" value="ECO:0007669"/>
    <property type="project" value="TreeGrafter"/>
</dbReference>
<name>D8QA04_SCHCM</name>
<dbReference type="PROSITE" id="PS50016">
    <property type="entry name" value="ZF_PHD_2"/>
    <property type="match status" value="1"/>
</dbReference>
<keyword evidence="1" id="KW-0479">Metal-binding</keyword>
<evidence type="ECO:0000256" key="2">
    <source>
        <dbReference type="ARBA" id="ARBA00022737"/>
    </source>
</evidence>
<feature type="domain" description="PHD-type" evidence="7">
    <location>
        <begin position="461"/>
        <end position="511"/>
    </location>
</feature>
<keyword evidence="3 5" id="KW-0863">Zinc-finger</keyword>
<accession>D8QA04</accession>
<dbReference type="GO" id="GO:0008270">
    <property type="term" value="F:zinc ion binding"/>
    <property type="evidence" value="ECO:0007669"/>
    <property type="project" value="UniProtKB-KW"/>
</dbReference>
<evidence type="ECO:0000313" key="8">
    <source>
        <dbReference type="EMBL" id="EFI95318.1"/>
    </source>
</evidence>
<dbReference type="InParanoid" id="D8QA04"/>
<evidence type="ECO:0000259" key="7">
    <source>
        <dbReference type="PROSITE" id="PS50016"/>
    </source>
</evidence>
<dbReference type="PANTHER" id="PTHR46207:SF1">
    <property type="entry name" value="PROTEIN RCC2"/>
    <property type="match status" value="1"/>
</dbReference>
<dbReference type="Pfam" id="PF25390">
    <property type="entry name" value="WD40_RLD"/>
    <property type="match status" value="1"/>
</dbReference>
<dbReference type="HOGENOM" id="CLU_005210_7_1_1"/>
<dbReference type="eggNOG" id="KOG0825">
    <property type="taxonomic scope" value="Eukaryota"/>
</dbReference>
<protein>
    <recommendedName>
        <fullName evidence="7">PHD-type domain-containing protein</fullName>
    </recommendedName>
</protein>
<dbReference type="PROSITE" id="PS50012">
    <property type="entry name" value="RCC1_3"/>
    <property type="match status" value="5"/>
</dbReference>
<dbReference type="InterPro" id="IPR001965">
    <property type="entry name" value="Znf_PHD"/>
</dbReference>
<dbReference type="InterPro" id="IPR009091">
    <property type="entry name" value="RCC1/BLIP-II"/>
</dbReference>
<reference evidence="8 9" key="1">
    <citation type="journal article" date="2010" name="Nat. Biotechnol.">
        <title>Genome sequence of the model mushroom Schizophyllum commune.</title>
        <authorList>
            <person name="Ohm R.A."/>
            <person name="de Jong J.F."/>
            <person name="Lugones L.G."/>
            <person name="Aerts A."/>
            <person name="Kothe E."/>
            <person name="Stajich J.E."/>
            <person name="de Vries R.P."/>
            <person name="Record E."/>
            <person name="Levasseur A."/>
            <person name="Baker S.E."/>
            <person name="Bartholomew K.A."/>
            <person name="Coutinho P.M."/>
            <person name="Erdmann S."/>
            <person name="Fowler T.J."/>
            <person name="Gathman A.C."/>
            <person name="Lombard V."/>
            <person name="Henrissat B."/>
            <person name="Knabe N."/>
            <person name="Kuees U."/>
            <person name="Lilly W.W."/>
            <person name="Lindquist E."/>
            <person name="Lucas S."/>
            <person name="Magnuson J.K."/>
            <person name="Piumi F."/>
            <person name="Raudaskoski M."/>
            <person name="Salamov A."/>
            <person name="Schmutz J."/>
            <person name="Schwarze F.W.M.R."/>
            <person name="vanKuyk P.A."/>
            <person name="Horton J.S."/>
            <person name="Grigoriev I.V."/>
            <person name="Woesten H.A.B."/>
        </authorList>
    </citation>
    <scope>NUCLEOTIDE SEQUENCE [LARGE SCALE GENOMIC DNA]</scope>
    <source>
        <strain evidence="9">H4-8 / FGSC 9210</strain>
    </source>
</reference>
<dbReference type="Pfam" id="PF00628">
    <property type="entry name" value="PHD"/>
    <property type="match status" value="1"/>
</dbReference>
<feature type="repeat" description="RCC1" evidence="6">
    <location>
        <begin position="275"/>
        <end position="330"/>
    </location>
</feature>
<evidence type="ECO:0000256" key="5">
    <source>
        <dbReference type="PROSITE-ProRule" id="PRU00146"/>
    </source>
</evidence>
<gene>
    <name evidence="8" type="ORF">SCHCODRAFT_69149</name>
</gene>
<dbReference type="InterPro" id="IPR011011">
    <property type="entry name" value="Znf_FYVE_PHD"/>
</dbReference>
<dbReference type="InterPro" id="IPR019786">
    <property type="entry name" value="Zinc_finger_PHD-type_CS"/>
</dbReference>
<evidence type="ECO:0000256" key="6">
    <source>
        <dbReference type="PROSITE-ProRule" id="PRU00235"/>
    </source>
</evidence>
<dbReference type="CDD" id="cd15543">
    <property type="entry name" value="PHD_RSF1"/>
    <property type="match status" value="1"/>
</dbReference>
<dbReference type="InterPro" id="IPR000408">
    <property type="entry name" value="Reg_chr_condens"/>
</dbReference>
<dbReference type="AlphaFoldDB" id="D8QA04"/>
<dbReference type="SMART" id="SM00249">
    <property type="entry name" value="PHD"/>
    <property type="match status" value="1"/>
</dbReference>
<evidence type="ECO:0000313" key="9">
    <source>
        <dbReference type="Proteomes" id="UP000007431"/>
    </source>
</evidence>
<dbReference type="PANTHER" id="PTHR46207">
    <property type="entry name" value="PROTEIN RCC2"/>
    <property type="match status" value="1"/>
</dbReference>
<dbReference type="OMA" id="GKWKNTG"/>
<dbReference type="SUPFAM" id="SSF57903">
    <property type="entry name" value="FYVE/PHD zinc finger"/>
    <property type="match status" value="1"/>
</dbReference>
<keyword evidence="9" id="KW-1185">Reference proteome</keyword>
<evidence type="ECO:0000256" key="1">
    <source>
        <dbReference type="ARBA" id="ARBA00022723"/>
    </source>
</evidence>
<evidence type="ECO:0000256" key="3">
    <source>
        <dbReference type="ARBA" id="ARBA00022771"/>
    </source>
</evidence>
<keyword evidence="2" id="KW-0677">Repeat</keyword>
<feature type="repeat" description="RCC1" evidence="6">
    <location>
        <begin position="155"/>
        <end position="210"/>
    </location>
</feature>